<feature type="binding site" evidence="2">
    <location>
        <position position="71"/>
    </location>
    <ligand>
        <name>Mg(2+)</name>
        <dbReference type="ChEBI" id="CHEBI:18420"/>
        <label>4</label>
    </ligand>
</feature>
<feature type="binding site" evidence="2">
    <location>
        <position position="209"/>
    </location>
    <ligand>
        <name>ATP</name>
        <dbReference type="ChEBI" id="CHEBI:30616"/>
    </ligand>
</feature>
<proteinExistence type="inferred from homology"/>
<keyword evidence="2" id="KW-0479">Metal-binding</keyword>
<dbReference type="InterPro" id="IPR006283">
    <property type="entry name" value="ThiL-like"/>
</dbReference>
<feature type="binding site" evidence="2">
    <location>
        <position position="142"/>
    </location>
    <ligand>
        <name>ATP</name>
        <dbReference type="ChEBI" id="CHEBI:30616"/>
    </ligand>
</feature>
<feature type="binding site" evidence="2">
    <location>
        <position position="258"/>
    </location>
    <ligand>
        <name>substrate</name>
    </ligand>
</feature>
<feature type="binding site" evidence="2">
    <location>
        <position position="207"/>
    </location>
    <ligand>
        <name>Mg(2+)</name>
        <dbReference type="ChEBI" id="CHEBI:18420"/>
        <label>3</label>
    </ligand>
</feature>
<evidence type="ECO:0000313" key="5">
    <source>
        <dbReference type="EMBL" id="QSI77464.1"/>
    </source>
</evidence>
<dbReference type="InterPro" id="IPR036921">
    <property type="entry name" value="PurM-like_N_sf"/>
</dbReference>
<feature type="binding site" evidence="2">
    <location>
        <position position="210"/>
    </location>
    <ligand>
        <name>Mg(2+)</name>
        <dbReference type="ChEBI" id="CHEBI:18420"/>
        <label>5</label>
    </ligand>
</feature>
<name>A0ABX7M9X9_9RHOO</name>
<feature type="binding site" evidence="2">
    <location>
        <position position="118"/>
    </location>
    <ligand>
        <name>Mg(2+)</name>
        <dbReference type="ChEBI" id="CHEBI:18420"/>
        <label>1</label>
    </ligand>
</feature>
<dbReference type="Proteomes" id="UP000663570">
    <property type="component" value="Chromosome"/>
</dbReference>
<feature type="domain" description="PurM-like N-terminal" evidence="3">
    <location>
        <begin position="24"/>
        <end position="134"/>
    </location>
</feature>
<dbReference type="Pfam" id="PF00586">
    <property type="entry name" value="AIRS"/>
    <property type="match status" value="1"/>
</dbReference>
<dbReference type="InterPro" id="IPR010918">
    <property type="entry name" value="PurM-like_C_dom"/>
</dbReference>
<feature type="binding site" evidence="2">
    <location>
        <position position="71"/>
    </location>
    <ligand>
        <name>Mg(2+)</name>
        <dbReference type="ChEBI" id="CHEBI:18420"/>
        <label>2</label>
    </ligand>
</feature>
<organism evidence="5 6">
    <name type="scientific">Niveibacterium microcysteis</name>
    <dbReference type="NCBI Taxonomy" id="2811415"/>
    <lineage>
        <taxon>Bacteria</taxon>
        <taxon>Pseudomonadati</taxon>
        <taxon>Pseudomonadota</taxon>
        <taxon>Betaproteobacteria</taxon>
        <taxon>Rhodocyclales</taxon>
        <taxon>Rhodocyclaceae</taxon>
        <taxon>Niveibacterium</taxon>
    </lineage>
</organism>
<reference evidence="5 6" key="1">
    <citation type="submission" date="2021-02" db="EMBL/GenBank/DDBJ databases">
        <title>Niveibacterium changnyeongensis HC41.</title>
        <authorList>
            <person name="Kang M."/>
        </authorList>
    </citation>
    <scope>NUCLEOTIDE SEQUENCE [LARGE SCALE GENOMIC DNA]</scope>
    <source>
        <strain evidence="5 6">HC41</strain>
    </source>
</reference>
<dbReference type="PIRSF" id="PIRSF005303">
    <property type="entry name" value="Thiam_monoph_kin"/>
    <property type="match status" value="1"/>
</dbReference>
<comment type="pathway">
    <text evidence="2">Cofactor biosynthesis; thiamine diphosphate biosynthesis; thiamine diphosphate from thiamine phosphate: step 1/1.</text>
</comment>
<dbReference type="HAMAP" id="MF_02128">
    <property type="entry name" value="TMP_kinase"/>
    <property type="match status" value="1"/>
</dbReference>
<feature type="domain" description="PurM-like C-terminal" evidence="4">
    <location>
        <begin position="183"/>
        <end position="298"/>
    </location>
</feature>
<dbReference type="PANTHER" id="PTHR30270:SF0">
    <property type="entry name" value="THIAMINE-MONOPHOSPHATE KINASE"/>
    <property type="match status" value="1"/>
</dbReference>
<feature type="binding site" evidence="2">
    <location>
        <position position="43"/>
    </location>
    <ligand>
        <name>Mg(2+)</name>
        <dbReference type="ChEBI" id="CHEBI:18420"/>
        <label>2</label>
    </ligand>
</feature>
<dbReference type="RefSeq" id="WP_206254906.1">
    <property type="nucleotide sequence ID" value="NZ_CP071060.1"/>
</dbReference>
<feature type="binding site" evidence="2">
    <location>
        <position position="43"/>
    </location>
    <ligand>
        <name>Mg(2+)</name>
        <dbReference type="ChEBI" id="CHEBI:18420"/>
        <label>1</label>
    </ligand>
</feature>
<dbReference type="EC" id="2.7.4.16" evidence="2"/>
<dbReference type="InterPro" id="IPR016188">
    <property type="entry name" value="PurM-like_N"/>
</dbReference>
<feature type="binding site" evidence="2">
    <location>
        <position position="50"/>
    </location>
    <ligand>
        <name>substrate</name>
    </ligand>
</feature>
<keyword evidence="6" id="KW-1185">Reference proteome</keyword>
<feature type="binding site" evidence="2">
    <location>
        <position position="26"/>
    </location>
    <ligand>
        <name>Mg(2+)</name>
        <dbReference type="ChEBI" id="CHEBI:18420"/>
        <label>3</label>
    </ligand>
</feature>
<evidence type="ECO:0000313" key="6">
    <source>
        <dbReference type="Proteomes" id="UP000663570"/>
    </source>
</evidence>
<comment type="catalytic activity">
    <reaction evidence="2">
        <text>thiamine phosphate + ATP = thiamine diphosphate + ADP</text>
        <dbReference type="Rhea" id="RHEA:15913"/>
        <dbReference type="ChEBI" id="CHEBI:30616"/>
        <dbReference type="ChEBI" id="CHEBI:37575"/>
        <dbReference type="ChEBI" id="CHEBI:58937"/>
        <dbReference type="ChEBI" id="CHEBI:456216"/>
        <dbReference type="EC" id="2.7.4.16"/>
    </reaction>
</comment>
<comment type="similarity">
    <text evidence="2">Belongs to the thiamine-monophosphate kinase family.</text>
</comment>
<feature type="binding site" evidence="2">
    <location>
        <position position="42"/>
    </location>
    <ligand>
        <name>Mg(2+)</name>
        <dbReference type="ChEBI" id="CHEBI:18420"/>
        <label>1</label>
    </ligand>
</feature>
<feature type="binding site" evidence="2">
    <location>
        <position position="41"/>
    </location>
    <ligand>
        <name>Mg(2+)</name>
        <dbReference type="ChEBI" id="CHEBI:18420"/>
        <label>4</label>
    </ligand>
</feature>
<evidence type="ECO:0000256" key="1">
    <source>
        <dbReference type="ARBA" id="ARBA00022977"/>
    </source>
</evidence>
<accession>A0ABX7M9X9</accession>
<dbReference type="NCBIfam" id="TIGR01379">
    <property type="entry name" value="thiL"/>
    <property type="match status" value="1"/>
</dbReference>
<comment type="function">
    <text evidence="2">Catalyzes the ATP-dependent phosphorylation of thiamine-monophosphate (TMP) to form thiamine-pyrophosphate (TPP), the active form of vitamin B1.</text>
</comment>
<keyword evidence="2 5" id="KW-0418">Kinase</keyword>
<feature type="binding site" evidence="2">
    <location>
        <position position="26"/>
    </location>
    <ligand>
        <name>Mg(2+)</name>
        <dbReference type="ChEBI" id="CHEBI:18420"/>
        <label>4</label>
    </ligand>
</feature>
<evidence type="ECO:0000256" key="2">
    <source>
        <dbReference type="HAMAP-Rule" id="MF_02128"/>
    </source>
</evidence>
<dbReference type="PANTHER" id="PTHR30270">
    <property type="entry name" value="THIAMINE-MONOPHOSPHATE KINASE"/>
    <property type="match status" value="1"/>
</dbReference>
<keyword evidence="2" id="KW-0067">ATP-binding</keyword>
<dbReference type="Pfam" id="PF02769">
    <property type="entry name" value="AIRS_C"/>
    <property type="match status" value="1"/>
</dbReference>
<sequence>MTSEFDLIARHFTRPTRHTVLGVGDDCAIVQPSARHALVVTTDMLVAGTHFLPDTDAERLGWKTAAVNISDLAAMGAQPRWITLALSLPAVDEHWIAALARGFAECSEAYGVDWIGGDTTRGPLNLCATAFGEVEVGGAIRRSGAHAGDDIWVSGWPGLAALGLRHLLDGTPLDADWRDTCVEALERPQPRVALGLALRGVARAMLDVSDGLAGDLAHILERSACGAVLDEAALPLAHAQAACGDAALAQRCVLAGGDDYELLFCAAPDKRDAITAISKQLDLPLSRIGTCVAPPGLQLRQRDGAIVALPPRGFDHFA</sequence>
<comment type="caution">
    <text evidence="2">Lacks conserved residue(s) required for the propagation of feature annotation.</text>
</comment>
<feature type="binding site" evidence="2">
    <location>
        <position position="71"/>
    </location>
    <ligand>
        <name>Mg(2+)</name>
        <dbReference type="ChEBI" id="CHEBI:18420"/>
        <label>3</label>
    </ligand>
</feature>
<keyword evidence="2" id="KW-0547">Nucleotide-binding</keyword>
<dbReference type="SUPFAM" id="SSF55326">
    <property type="entry name" value="PurM N-terminal domain-like"/>
    <property type="match status" value="1"/>
</dbReference>
<dbReference type="SUPFAM" id="SSF56042">
    <property type="entry name" value="PurM C-terminal domain-like"/>
    <property type="match status" value="1"/>
</dbReference>
<keyword evidence="2" id="KW-0460">Magnesium</keyword>
<dbReference type="CDD" id="cd02194">
    <property type="entry name" value="ThiL"/>
    <property type="match status" value="1"/>
</dbReference>
<dbReference type="Gene3D" id="3.30.1330.10">
    <property type="entry name" value="PurM-like, N-terminal domain"/>
    <property type="match status" value="1"/>
</dbReference>
<dbReference type="Gene3D" id="3.90.650.10">
    <property type="entry name" value="PurM-like C-terminal domain"/>
    <property type="match status" value="1"/>
</dbReference>
<evidence type="ECO:0000259" key="4">
    <source>
        <dbReference type="Pfam" id="PF02769"/>
    </source>
</evidence>
<feature type="binding site" evidence="2">
    <location>
        <begin position="117"/>
        <end position="118"/>
    </location>
    <ligand>
        <name>ATP</name>
        <dbReference type="ChEBI" id="CHEBI:30616"/>
    </ligand>
</feature>
<dbReference type="EMBL" id="CP071060">
    <property type="protein sequence ID" value="QSI77464.1"/>
    <property type="molecule type" value="Genomic_DNA"/>
</dbReference>
<keyword evidence="2 5" id="KW-0808">Transferase</keyword>
<dbReference type="GO" id="GO:0009030">
    <property type="term" value="F:thiamine-phosphate kinase activity"/>
    <property type="evidence" value="ECO:0007669"/>
    <property type="project" value="UniProtKB-EC"/>
</dbReference>
<protein>
    <recommendedName>
        <fullName evidence="2">Thiamine-monophosphate kinase</fullName>
        <shortName evidence="2">TMP kinase</shortName>
        <shortName evidence="2">Thiamine-phosphate kinase</shortName>
        <ecNumber evidence="2">2.7.4.16</ecNumber>
    </recommendedName>
</protein>
<dbReference type="InterPro" id="IPR036676">
    <property type="entry name" value="PurM-like_C_sf"/>
</dbReference>
<evidence type="ECO:0000259" key="3">
    <source>
        <dbReference type="Pfam" id="PF00586"/>
    </source>
</evidence>
<keyword evidence="1 2" id="KW-0784">Thiamine biosynthesis</keyword>
<comment type="miscellaneous">
    <text evidence="2">Reaction mechanism of ThiL seems to utilize a direct, inline transfer of the gamma-phosphate of ATP to TMP rather than a phosphorylated enzyme intermediate.</text>
</comment>
<gene>
    <name evidence="2 5" type="primary">thiL</name>
    <name evidence="5" type="ORF">JY500_02065</name>
</gene>
<feature type="binding site" evidence="2">
    <location>
        <position position="314"/>
    </location>
    <ligand>
        <name>substrate</name>
    </ligand>
</feature>